<dbReference type="SUPFAM" id="SSF53448">
    <property type="entry name" value="Nucleotide-diphospho-sugar transferases"/>
    <property type="match status" value="1"/>
</dbReference>
<accession>A0A517R7M8</accession>
<evidence type="ECO:0000259" key="1">
    <source>
        <dbReference type="Pfam" id="PF00535"/>
    </source>
</evidence>
<feature type="domain" description="Glycosyltransferase 2-like" evidence="1">
    <location>
        <begin position="7"/>
        <end position="164"/>
    </location>
</feature>
<proteinExistence type="predicted"/>
<dbReference type="EMBL" id="CP036268">
    <property type="protein sequence ID" value="QDT39894.1"/>
    <property type="molecule type" value="Genomic_DNA"/>
</dbReference>
<protein>
    <submittedName>
        <fullName evidence="2">Putative glycosyltransferase EpsJ</fullName>
        <ecNumber evidence="2">2.4.-.-</ecNumber>
    </submittedName>
</protein>
<dbReference type="Pfam" id="PF00535">
    <property type="entry name" value="Glycos_transf_2"/>
    <property type="match status" value="1"/>
</dbReference>
<dbReference type="GO" id="GO:0016757">
    <property type="term" value="F:glycosyltransferase activity"/>
    <property type="evidence" value="ECO:0007669"/>
    <property type="project" value="UniProtKB-KW"/>
</dbReference>
<dbReference type="EC" id="2.4.-.-" evidence="2"/>
<dbReference type="Proteomes" id="UP000317318">
    <property type="component" value="Chromosome"/>
</dbReference>
<reference evidence="2 3" key="1">
    <citation type="submission" date="2019-02" db="EMBL/GenBank/DDBJ databases">
        <title>Deep-cultivation of Planctomycetes and their phenomic and genomic characterization uncovers novel biology.</title>
        <authorList>
            <person name="Wiegand S."/>
            <person name="Jogler M."/>
            <person name="Boedeker C."/>
            <person name="Pinto D."/>
            <person name="Vollmers J."/>
            <person name="Rivas-Marin E."/>
            <person name="Kohn T."/>
            <person name="Peeters S.H."/>
            <person name="Heuer A."/>
            <person name="Rast P."/>
            <person name="Oberbeckmann S."/>
            <person name="Bunk B."/>
            <person name="Jeske O."/>
            <person name="Meyerdierks A."/>
            <person name="Storesund J.E."/>
            <person name="Kallscheuer N."/>
            <person name="Luecker S."/>
            <person name="Lage O.M."/>
            <person name="Pohl T."/>
            <person name="Merkel B.J."/>
            <person name="Hornburger P."/>
            <person name="Mueller R.-W."/>
            <person name="Bruemmer F."/>
            <person name="Labrenz M."/>
            <person name="Spormann A.M."/>
            <person name="Op den Camp H."/>
            <person name="Overmann J."/>
            <person name="Amann R."/>
            <person name="Jetten M.S.M."/>
            <person name="Mascher T."/>
            <person name="Medema M.H."/>
            <person name="Devos D.P."/>
            <person name="Kaster A.-K."/>
            <person name="Ovreas L."/>
            <person name="Rohde M."/>
            <person name="Galperin M.Y."/>
            <person name="Jogler C."/>
        </authorList>
    </citation>
    <scope>NUCLEOTIDE SEQUENCE [LARGE SCALE GENOMIC DNA]</scope>
    <source>
        <strain evidence="2 3">Pan189</strain>
    </source>
</reference>
<dbReference type="InterPro" id="IPR001173">
    <property type="entry name" value="Glyco_trans_2-like"/>
</dbReference>
<dbReference type="PANTHER" id="PTHR43685:SF11">
    <property type="entry name" value="GLYCOSYLTRANSFERASE TAGX-RELATED"/>
    <property type="match status" value="1"/>
</dbReference>
<sequence length="330" mass="36915">MPGPSVSVIIPCFNAAPFLGEAIRSALDQSLPPVEVIVVDDGSTDDSAEIAQSFGPPVRVLRQENHGESVARNRGIDEAAGDWVALLDADDVWLPSKLRQQWELVEADPSGDEVVCIGTRCFAFAEDGRQSEFPQPDTFDLPEPSLELLVECAISPSAAMFRRRDGLACGFPEETRSSEDMIFFAHLRTRGRFLRVDDPLTGYRRSDAQQTKTPGHLARSIRCRYEWAERHPDVIPPARLPHLRSRLLDEVATFIRRSEALDDLVSASELRTIALELDPEHDSGSRPTGWRKWAIRADAHDAVRRGSRRNGPASLFYRIMRRLAEIGQPR</sequence>
<dbReference type="InterPro" id="IPR050834">
    <property type="entry name" value="Glycosyltransf_2"/>
</dbReference>
<evidence type="ECO:0000313" key="3">
    <source>
        <dbReference type="Proteomes" id="UP000317318"/>
    </source>
</evidence>
<evidence type="ECO:0000313" key="2">
    <source>
        <dbReference type="EMBL" id="QDT39894.1"/>
    </source>
</evidence>
<dbReference type="CDD" id="cd00761">
    <property type="entry name" value="Glyco_tranf_GTA_type"/>
    <property type="match status" value="1"/>
</dbReference>
<dbReference type="RefSeq" id="WP_145366002.1">
    <property type="nucleotide sequence ID" value="NZ_CP036268.1"/>
</dbReference>
<dbReference type="PANTHER" id="PTHR43685">
    <property type="entry name" value="GLYCOSYLTRANSFERASE"/>
    <property type="match status" value="1"/>
</dbReference>
<keyword evidence="2" id="KW-0808">Transferase</keyword>
<dbReference type="Gene3D" id="3.90.550.10">
    <property type="entry name" value="Spore Coat Polysaccharide Biosynthesis Protein SpsA, Chain A"/>
    <property type="match status" value="1"/>
</dbReference>
<dbReference type="KEGG" id="svp:Pan189_43060"/>
<keyword evidence="2" id="KW-0328">Glycosyltransferase</keyword>
<dbReference type="InterPro" id="IPR029044">
    <property type="entry name" value="Nucleotide-diphossugar_trans"/>
</dbReference>
<dbReference type="AlphaFoldDB" id="A0A517R7M8"/>
<organism evidence="2 3">
    <name type="scientific">Stratiformator vulcanicus</name>
    <dbReference type="NCBI Taxonomy" id="2527980"/>
    <lineage>
        <taxon>Bacteria</taxon>
        <taxon>Pseudomonadati</taxon>
        <taxon>Planctomycetota</taxon>
        <taxon>Planctomycetia</taxon>
        <taxon>Planctomycetales</taxon>
        <taxon>Planctomycetaceae</taxon>
        <taxon>Stratiformator</taxon>
    </lineage>
</organism>
<dbReference type="OrthoDB" id="9784574at2"/>
<gene>
    <name evidence="2" type="primary">epsJ_2</name>
    <name evidence="2" type="ORF">Pan189_43060</name>
</gene>
<keyword evidence="3" id="KW-1185">Reference proteome</keyword>
<name>A0A517R7M8_9PLAN</name>